<dbReference type="Gene3D" id="3.40.30.10">
    <property type="entry name" value="Glutaredoxin"/>
    <property type="match status" value="1"/>
</dbReference>
<protein>
    <recommendedName>
        <fullName evidence="3">thioredoxin-dependent peroxiredoxin</fullName>
        <ecNumber evidence="3">1.11.1.24</ecNumber>
    </recommendedName>
    <alternativeName>
        <fullName evidence="9">Thioredoxin peroxidase</fullName>
    </alternativeName>
    <alternativeName>
        <fullName evidence="11">Thioredoxin-dependent peroxiredoxin Bcp</fullName>
    </alternativeName>
</protein>
<dbReference type="RefSeq" id="WP_211428468.1">
    <property type="nucleotide sequence ID" value="NZ_CP072648.1"/>
</dbReference>
<evidence type="ECO:0000256" key="6">
    <source>
        <dbReference type="ARBA" id="ARBA00023002"/>
    </source>
</evidence>
<reference evidence="14 15" key="1">
    <citation type="submission" date="2021-03" db="EMBL/GenBank/DDBJ databases">
        <title>Genomic and phenotypic characterization of Chloracidobacterium isolates provides evidence for multiple species.</title>
        <authorList>
            <person name="Saini M.K."/>
            <person name="Costas A.M.G."/>
            <person name="Tank M."/>
            <person name="Bryant D.A."/>
        </authorList>
    </citation>
    <scope>NUCLEOTIDE SEQUENCE [LARGE SCALE GENOMIC DNA]</scope>
    <source>
        <strain evidence="14 15">BV2-C</strain>
    </source>
</reference>
<dbReference type="PIRSF" id="PIRSF000239">
    <property type="entry name" value="AHPC"/>
    <property type="match status" value="1"/>
</dbReference>
<evidence type="ECO:0000256" key="9">
    <source>
        <dbReference type="ARBA" id="ARBA00032824"/>
    </source>
</evidence>
<keyword evidence="7" id="KW-1015">Disulfide bond</keyword>
<keyword evidence="8" id="KW-0676">Redox-active center</keyword>
<dbReference type="PROSITE" id="PS51352">
    <property type="entry name" value="THIOREDOXIN_2"/>
    <property type="match status" value="1"/>
</dbReference>
<evidence type="ECO:0000256" key="12">
    <source>
        <dbReference type="ARBA" id="ARBA00049091"/>
    </source>
</evidence>
<keyword evidence="4 14" id="KW-0575">Peroxidase</keyword>
<evidence type="ECO:0000259" key="13">
    <source>
        <dbReference type="PROSITE" id="PS51352"/>
    </source>
</evidence>
<feature type="domain" description="Thioredoxin" evidence="13">
    <location>
        <begin position="8"/>
        <end position="161"/>
    </location>
</feature>
<evidence type="ECO:0000256" key="10">
    <source>
        <dbReference type="ARBA" id="ARBA00038489"/>
    </source>
</evidence>
<dbReference type="GO" id="GO:0004601">
    <property type="term" value="F:peroxidase activity"/>
    <property type="evidence" value="ECO:0007669"/>
    <property type="project" value="UniProtKB-KW"/>
</dbReference>
<dbReference type="InterPro" id="IPR036249">
    <property type="entry name" value="Thioredoxin-like_sf"/>
</dbReference>
<sequence length="161" mass="17597">MTSHRPSLSVGDQAPTFTLPDANGQAVSLTDFAGQRVILYFYPRDNTPGCTKEACAFNAVRDKLAALRAQVIGISPDSVASHGKFAAKFGLDFPLLSDPDHIVAEQYGVWQEKKNYGKTYFGIVRATFIINEQGRIARIFPKVKVEGHDAQVLQALAELDA</sequence>
<dbReference type="PANTHER" id="PTHR42801:SF4">
    <property type="entry name" value="AHPC_TSA FAMILY PROTEIN"/>
    <property type="match status" value="1"/>
</dbReference>
<dbReference type="NCBIfam" id="NF006960">
    <property type="entry name" value="PRK09437.1"/>
    <property type="match status" value="1"/>
</dbReference>
<dbReference type="InterPro" id="IPR013766">
    <property type="entry name" value="Thioredoxin_domain"/>
</dbReference>
<evidence type="ECO:0000256" key="5">
    <source>
        <dbReference type="ARBA" id="ARBA00022862"/>
    </source>
</evidence>
<dbReference type="InterPro" id="IPR050924">
    <property type="entry name" value="Peroxiredoxin_BCP/PrxQ"/>
</dbReference>
<dbReference type="Pfam" id="PF00578">
    <property type="entry name" value="AhpC-TSA"/>
    <property type="match status" value="1"/>
</dbReference>
<dbReference type="PANTHER" id="PTHR42801">
    <property type="entry name" value="THIOREDOXIN-DEPENDENT PEROXIDE REDUCTASE"/>
    <property type="match status" value="1"/>
</dbReference>
<keyword evidence="15" id="KW-1185">Reference proteome</keyword>
<dbReference type="InterPro" id="IPR000866">
    <property type="entry name" value="AhpC/TSA"/>
</dbReference>
<dbReference type="Proteomes" id="UP000676506">
    <property type="component" value="Chromosome 1"/>
</dbReference>
<proteinExistence type="inferred from homology"/>
<dbReference type="EMBL" id="CP072648">
    <property type="protein sequence ID" value="QUW02578.1"/>
    <property type="molecule type" value="Genomic_DNA"/>
</dbReference>
<comment type="catalytic activity">
    <reaction evidence="12">
        <text>a hydroperoxide + [thioredoxin]-dithiol = an alcohol + [thioredoxin]-disulfide + H2O</text>
        <dbReference type="Rhea" id="RHEA:62620"/>
        <dbReference type="Rhea" id="RHEA-COMP:10698"/>
        <dbReference type="Rhea" id="RHEA-COMP:10700"/>
        <dbReference type="ChEBI" id="CHEBI:15377"/>
        <dbReference type="ChEBI" id="CHEBI:29950"/>
        <dbReference type="ChEBI" id="CHEBI:30879"/>
        <dbReference type="ChEBI" id="CHEBI:35924"/>
        <dbReference type="ChEBI" id="CHEBI:50058"/>
        <dbReference type="EC" id="1.11.1.24"/>
    </reaction>
</comment>
<evidence type="ECO:0000313" key="15">
    <source>
        <dbReference type="Proteomes" id="UP000676506"/>
    </source>
</evidence>
<name>A0ABX8BAA6_9BACT</name>
<comment type="similarity">
    <text evidence="10">Belongs to the peroxiredoxin family. BCP/PrxQ subfamily.</text>
</comment>
<dbReference type="CDD" id="cd03017">
    <property type="entry name" value="PRX_BCP"/>
    <property type="match status" value="1"/>
</dbReference>
<evidence type="ECO:0000256" key="3">
    <source>
        <dbReference type="ARBA" id="ARBA00013017"/>
    </source>
</evidence>
<evidence type="ECO:0000313" key="14">
    <source>
        <dbReference type="EMBL" id="QUW02578.1"/>
    </source>
</evidence>
<organism evidence="14 15">
    <name type="scientific">Chloracidobacterium validum</name>
    <dbReference type="NCBI Taxonomy" id="2821543"/>
    <lineage>
        <taxon>Bacteria</taxon>
        <taxon>Pseudomonadati</taxon>
        <taxon>Acidobacteriota</taxon>
        <taxon>Terriglobia</taxon>
        <taxon>Terriglobales</taxon>
        <taxon>Acidobacteriaceae</taxon>
        <taxon>Chloracidobacterium</taxon>
    </lineage>
</organism>
<evidence type="ECO:0000256" key="7">
    <source>
        <dbReference type="ARBA" id="ARBA00023157"/>
    </source>
</evidence>
<accession>A0ABX8BAA6</accession>
<keyword evidence="5" id="KW-0049">Antioxidant</keyword>
<evidence type="ECO:0000256" key="4">
    <source>
        <dbReference type="ARBA" id="ARBA00022559"/>
    </source>
</evidence>
<evidence type="ECO:0000256" key="1">
    <source>
        <dbReference type="ARBA" id="ARBA00003330"/>
    </source>
</evidence>
<comment type="function">
    <text evidence="1">Thiol-specific peroxidase that catalyzes the reduction of hydrogen peroxide and organic hydroperoxides to water and alcohols, respectively. Plays a role in cell protection against oxidative stress by detoxifying peroxides and as sensor of hydrogen peroxide-mediated signaling events.</text>
</comment>
<dbReference type="EC" id="1.11.1.24" evidence="3"/>
<gene>
    <name evidence="14" type="primary">bcp</name>
    <name evidence="14" type="ORF">J8C06_09530</name>
</gene>
<dbReference type="SUPFAM" id="SSF52833">
    <property type="entry name" value="Thioredoxin-like"/>
    <property type="match status" value="1"/>
</dbReference>
<evidence type="ECO:0000256" key="11">
    <source>
        <dbReference type="ARBA" id="ARBA00042639"/>
    </source>
</evidence>
<comment type="subunit">
    <text evidence="2">Monomer.</text>
</comment>
<evidence type="ECO:0000256" key="8">
    <source>
        <dbReference type="ARBA" id="ARBA00023284"/>
    </source>
</evidence>
<evidence type="ECO:0000256" key="2">
    <source>
        <dbReference type="ARBA" id="ARBA00011245"/>
    </source>
</evidence>
<dbReference type="InterPro" id="IPR024706">
    <property type="entry name" value="Peroxiredoxin_AhpC-typ"/>
</dbReference>
<keyword evidence="6" id="KW-0560">Oxidoreductase</keyword>